<protein>
    <submittedName>
        <fullName evidence="1">Uncharacterized protein</fullName>
    </submittedName>
</protein>
<dbReference type="EMBL" id="AP025296">
    <property type="protein sequence ID" value="BDD01822.1"/>
    <property type="molecule type" value="Genomic_DNA"/>
</dbReference>
<dbReference type="Proteomes" id="UP001354989">
    <property type="component" value="Plasmid pPP4"/>
</dbReference>
<dbReference type="SUPFAM" id="SSF75005">
    <property type="entry name" value="Arabinanase/levansucrase/invertase"/>
    <property type="match status" value="1"/>
</dbReference>
<name>A0ABM7VLP0_9BACT</name>
<accession>A0ABM7VLP0</accession>
<evidence type="ECO:0000313" key="2">
    <source>
        <dbReference type="Proteomes" id="UP001354989"/>
    </source>
</evidence>
<proteinExistence type="predicted"/>
<dbReference type="PANTHER" id="PTHR43301:SF3">
    <property type="entry name" value="ARABINAN ENDO-1,5-ALPHA-L-ARABINOSIDASE A-RELATED"/>
    <property type="match status" value="1"/>
</dbReference>
<dbReference type="Gene3D" id="2.115.10.20">
    <property type="entry name" value="Glycosyl hydrolase domain, family 43"/>
    <property type="match status" value="1"/>
</dbReference>
<reference evidence="1 2" key="1">
    <citation type="submission" date="2021-12" db="EMBL/GenBank/DDBJ databases">
        <title>Genome sequencing of bacteria with rrn-lacking chromosome and rrn-plasmid.</title>
        <authorList>
            <person name="Anda M."/>
            <person name="Iwasaki W."/>
        </authorList>
    </citation>
    <scope>NUCLEOTIDE SEQUENCE [LARGE SCALE GENOMIC DNA]</scope>
    <source>
        <strain evidence="1 2">NBRC 101262</strain>
        <plasmid evidence="1 2">pPP4</plasmid>
    </source>
</reference>
<dbReference type="PANTHER" id="PTHR43301">
    <property type="entry name" value="ARABINAN ENDO-1,5-ALPHA-L-ARABINOSIDASE"/>
    <property type="match status" value="1"/>
</dbReference>
<geneLocation type="plasmid" evidence="1 2">
    <name>pPP4</name>
</geneLocation>
<organism evidence="1 2">
    <name type="scientific">Persicobacter psychrovividus</name>
    <dbReference type="NCBI Taxonomy" id="387638"/>
    <lineage>
        <taxon>Bacteria</taxon>
        <taxon>Pseudomonadati</taxon>
        <taxon>Bacteroidota</taxon>
        <taxon>Cytophagia</taxon>
        <taxon>Cytophagales</taxon>
        <taxon>Persicobacteraceae</taxon>
        <taxon>Persicobacter</taxon>
    </lineage>
</organism>
<gene>
    <name evidence="1" type="ORF">PEPS_41020</name>
</gene>
<sequence>MLFFNRMTNSWALAAIFLGLFLYGLPSCTTHSQQVESNQDAYLLYYFEGNAGEKAGLYAAYSYNLHDWHLLKQKICAPQLGEFGVFRDPCIIRDKMGEFHMVWTCGSSGFGYAHSADGIDWQGEKFITVSDSTRGFDFANVWAPEFYVEQDTTYIIWSSTLREDYTPPKEAGKWWNSTWNHSLYYTKTVDFKHFSPPASYWNPDFQVIDGSLYKTDSLYYLFFKDERKGHKNLMMAQSENMMGPFTDTLSLAAQYTEGPMYVKTDTALVLYYDYYPGYFGYRYATTKNMKDWNKDFVPLKHGFQDIMRHGTLVKVSGQELVKLRQKIGSPGSGLITNF</sequence>
<evidence type="ECO:0000313" key="1">
    <source>
        <dbReference type="EMBL" id="BDD01822.1"/>
    </source>
</evidence>
<dbReference type="InterPro" id="IPR023296">
    <property type="entry name" value="Glyco_hydro_beta-prop_sf"/>
</dbReference>
<keyword evidence="1" id="KW-0614">Plasmid</keyword>
<keyword evidence="2" id="KW-1185">Reference proteome</keyword>
<dbReference type="InterPro" id="IPR050727">
    <property type="entry name" value="GH43_arabinanases"/>
</dbReference>